<evidence type="ECO:0000256" key="7">
    <source>
        <dbReference type="ARBA" id="ARBA00023040"/>
    </source>
</evidence>
<keyword evidence="6 11" id="KW-1133">Transmembrane helix</keyword>
<dbReference type="OrthoDB" id="9606139at2759"/>
<evidence type="ECO:0000256" key="6">
    <source>
        <dbReference type="ARBA" id="ARBA00022989"/>
    </source>
</evidence>
<accession>A0A8T2K8K0</accession>
<evidence type="ECO:0000256" key="1">
    <source>
        <dbReference type="ARBA" id="ARBA00004651"/>
    </source>
</evidence>
<dbReference type="InterPro" id="IPR017452">
    <property type="entry name" value="GPCR_Rhodpsn_7TM"/>
</dbReference>
<dbReference type="Gene3D" id="1.20.1070.10">
    <property type="entry name" value="Rhodopsin 7-helix transmembrane proteins"/>
    <property type="match status" value="1"/>
</dbReference>
<dbReference type="Proteomes" id="UP000812440">
    <property type="component" value="Chromosome 2"/>
</dbReference>
<evidence type="ECO:0000256" key="5">
    <source>
        <dbReference type="ARBA" id="ARBA00022692"/>
    </source>
</evidence>
<feature type="transmembrane region" description="Helical" evidence="11">
    <location>
        <begin position="45"/>
        <end position="64"/>
    </location>
</feature>
<comment type="caution">
    <text evidence="13">The sequence shown here is derived from an EMBL/GenBank/DDBJ whole genome shotgun (WGS) entry which is preliminary data.</text>
</comment>
<evidence type="ECO:0000256" key="11">
    <source>
        <dbReference type="RuleBase" id="RU364061"/>
    </source>
</evidence>
<evidence type="ECO:0000256" key="3">
    <source>
        <dbReference type="ARBA" id="ARBA00022475"/>
    </source>
</evidence>
<keyword evidence="5 11" id="KW-0812">Transmembrane</keyword>
<evidence type="ECO:0000313" key="14">
    <source>
        <dbReference type="Proteomes" id="UP000812440"/>
    </source>
</evidence>
<evidence type="ECO:0000256" key="9">
    <source>
        <dbReference type="ARBA" id="ARBA00023170"/>
    </source>
</evidence>
<dbReference type="AlphaFoldDB" id="A0A8T2K8K0"/>
<dbReference type="GO" id="GO:0019236">
    <property type="term" value="P:response to pheromone"/>
    <property type="evidence" value="ECO:0007669"/>
    <property type="project" value="UniProtKB-KW"/>
</dbReference>
<feature type="transmembrane region" description="Helical" evidence="11">
    <location>
        <begin position="12"/>
        <end position="33"/>
    </location>
</feature>
<evidence type="ECO:0000259" key="12">
    <source>
        <dbReference type="PROSITE" id="PS50262"/>
    </source>
</evidence>
<reference evidence="13" key="1">
    <citation type="thesis" date="2020" institute="ProQuest LLC" country="789 East Eisenhower Parkway, Ann Arbor, MI, USA">
        <title>Comparative Genomics and Chromosome Evolution.</title>
        <authorList>
            <person name="Mudd A.B."/>
        </authorList>
    </citation>
    <scope>NUCLEOTIDE SEQUENCE</scope>
    <source>
        <strain evidence="13">Female2</strain>
        <tissue evidence="13">Blood</tissue>
    </source>
</reference>
<keyword evidence="8 11" id="KW-0472">Membrane</keyword>
<evidence type="ECO:0000256" key="10">
    <source>
        <dbReference type="ARBA" id="ARBA00023224"/>
    </source>
</evidence>
<keyword evidence="3 11" id="KW-1003">Cell membrane</keyword>
<comment type="similarity">
    <text evidence="2 11">Belongs to the G-protein coupled receptor 1 family.</text>
</comment>
<dbReference type="PANTHER" id="PTHR24062">
    <property type="entry name" value="VOMERONASAL TYPE-1 RECEPTOR"/>
    <property type="match status" value="1"/>
</dbReference>
<organism evidence="13 14">
    <name type="scientific">Hymenochirus boettgeri</name>
    <name type="common">Congo dwarf clawed frog</name>
    <dbReference type="NCBI Taxonomy" id="247094"/>
    <lineage>
        <taxon>Eukaryota</taxon>
        <taxon>Metazoa</taxon>
        <taxon>Chordata</taxon>
        <taxon>Craniata</taxon>
        <taxon>Vertebrata</taxon>
        <taxon>Euteleostomi</taxon>
        <taxon>Amphibia</taxon>
        <taxon>Batrachia</taxon>
        <taxon>Anura</taxon>
        <taxon>Pipoidea</taxon>
        <taxon>Pipidae</taxon>
        <taxon>Pipinae</taxon>
        <taxon>Hymenochirus</taxon>
    </lineage>
</organism>
<evidence type="ECO:0000256" key="4">
    <source>
        <dbReference type="ARBA" id="ARBA00022507"/>
    </source>
</evidence>
<comment type="subcellular location">
    <subcellularLocation>
        <location evidence="1 11">Cell membrane</location>
        <topology evidence="1 11">Multi-pass membrane protein</topology>
    </subcellularLocation>
</comment>
<dbReference type="EMBL" id="JAACNH010000002">
    <property type="protein sequence ID" value="KAG8450911.1"/>
    <property type="molecule type" value="Genomic_DNA"/>
</dbReference>
<keyword evidence="14" id="KW-1185">Reference proteome</keyword>
<dbReference type="Pfam" id="PF03402">
    <property type="entry name" value="V1R"/>
    <property type="match status" value="1"/>
</dbReference>
<dbReference type="GO" id="GO:0005886">
    <property type="term" value="C:plasma membrane"/>
    <property type="evidence" value="ECO:0007669"/>
    <property type="project" value="UniProtKB-SubCell"/>
</dbReference>
<proteinExistence type="inferred from homology"/>
<name>A0A8T2K8K0_9PIPI</name>
<feature type="transmembrane region" description="Helical" evidence="11">
    <location>
        <begin position="269"/>
        <end position="287"/>
    </location>
</feature>
<dbReference type="PROSITE" id="PS50262">
    <property type="entry name" value="G_PROTEIN_RECEP_F1_2"/>
    <property type="match status" value="1"/>
</dbReference>
<evidence type="ECO:0000256" key="8">
    <source>
        <dbReference type="ARBA" id="ARBA00023136"/>
    </source>
</evidence>
<feature type="transmembrane region" description="Helical" evidence="11">
    <location>
        <begin position="238"/>
        <end position="257"/>
    </location>
</feature>
<gene>
    <name evidence="13" type="ORF">GDO86_003255</name>
</gene>
<protein>
    <recommendedName>
        <fullName evidence="11">Vomeronasal type-1 receptor</fullName>
    </recommendedName>
</protein>
<dbReference type="GO" id="GO:0016503">
    <property type="term" value="F:pheromone receptor activity"/>
    <property type="evidence" value="ECO:0007669"/>
    <property type="project" value="InterPro"/>
</dbReference>
<feature type="domain" description="G-protein coupled receptors family 1 profile" evidence="12">
    <location>
        <begin position="22"/>
        <end position="285"/>
    </location>
</feature>
<evidence type="ECO:0000313" key="13">
    <source>
        <dbReference type="EMBL" id="KAG8450911.1"/>
    </source>
</evidence>
<dbReference type="SUPFAM" id="SSF81321">
    <property type="entry name" value="Family A G protein-coupled receptor-like"/>
    <property type="match status" value="1"/>
</dbReference>
<evidence type="ECO:0000256" key="2">
    <source>
        <dbReference type="ARBA" id="ARBA00010663"/>
    </source>
</evidence>
<keyword evidence="4 11" id="KW-0589">Pheromone response</keyword>
<keyword evidence="9 11" id="KW-0675">Receptor</keyword>
<dbReference type="InterPro" id="IPR004072">
    <property type="entry name" value="Vmron_rcpt_1"/>
</dbReference>
<feature type="transmembrane region" description="Helical" evidence="11">
    <location>
        <begin position="126"/>
        <end position="148"/>
    </location>
</feature>
<feature type="transmembrane region" description="Helical" evidence="11">
    <location>
        <begin position="189"/>
        <end position="207"/>
    </location>
</feature>
<dbReference type="FunFam" id="1.20.1070.10:FF:000300">
    <property type="entry name" value="Vomeronasal type-1 receptor"/>
    <property type="match status" value="1"/>
</dbReference>
<keyword evidence="10 11" id="KW-0807">Transducer</keyword>
<sequence length="314" mass="35388">MDLCVMIKGVSFFFQTSVGTFGNGIILISYVNMLCSGSKMMPVDIVLSHLAFANMMVLLTRGVPQTMTVFGMENVLNDNGCKTVVYSYRIARALSVSLTCLLSVLQAVTIAPNNRGFIFKIKEVKYLSLSIIFIWLINMAVCIAAPFFSEVPKKGNIPKFTLNLGFCHVLFPDQLSYIINGFAVTFRDFAFVALMVFASCYIIRILYRHRRRVRTIRRTTNGQTDSAETKAAKDVLRLVFLYVIFFGIDNIIWVNMLTVADVPSIVTDMRVFFSSCYASLSPVLIINSNKKIRRGLKCPFMQQTNSPEVYVCHI</sequence>
<feature type="transmembrane region" description="Helical" evidence="11">
    <location>
        <begin position="84"/>
        <end position="105"/>
    </location>
</feature>
<keyword evidence="7 11" id="KW-0297">G-protein coupled receptor</keyword>